<dbReference type="Gene3D" id="3.20.20.210">
    <property type="match status" value="1"/>
</dbReference>
<feature type="domain" description="Uroporphyrinogen decarboxylase (URO-D)" evidence="1">
    <location>
        <begin position="187"/>
        <end position="391"/>
    </location>
</feature>
<dbReference type="Proteomes" id="UP000218387">
    <property type="component" value="Chromosome"/>
</dbReference>
<dbReference type="GO" id="GO:0004853">
    <property type="term" value="F:uroporphyrinogen decarboxylase activity"/>
    <property type="evidence" value="ECO:0007669"/>
    <property type="project" value="InterPro"/>
</dbReference>
<dbReference type="Pfam" id="PF01208">
    <property type="entry name" value="URO-D"/>
    <property type="match status" value="1"/>
</dbReference>
<dbReference type="EMBL" id="CP029487">
    <property type="protein sequence ID" value="QCT72504.1"/>
    <property type="molecule type" value="Genomic_DNA"/>
</dbReference>
<dbReference type="InterPro" id="IPR038071">
    <property type="entry name" value="UROD/MetE-like_sf"/>
</dbReference>
<evidence type="ECO:0000313" key="2">
    <source>
        <dbReference type="EMBL" id="QCT72504.1"/>
    </source>
</evidence>
<dbReference type="KEGG" id="emt:CPZ25_014595"/>
<proteinExistence type="predicted"/>
<name>A0A4P9CAB8_EUBML</name>
<reference evidence="2 3" key="1">
    <citation type="submission" date="2018-05" db="EMBL/GenBank/DDBJ databases">
        <title>Genome comparison of Eubacterium sp.</title>
        <authorList>
            <person name="Feng Y."/>
            <person name="Sanchez-Andrea I."/>
            <person name="Stams A.J.M."/>
            <person name="De Vos W.M."/>
        </authorList>
    </citation>
    <scope>NUCLEOTIDE SEQUENCE [LARGE SCALE GENOMIC DNA]</scope>
    <source>
        <strain evidence="2 3">YI</strain>
    </source>
</reference>
<evidence type="ECO:0000259" key="1">
    <source>
        <dbReference type="Pfam" id="PF01208"/>
    </source>
</evidence>
<protein>
    <submittedName>
        <fullName evidence="2">Uroporphyrinogen decarboxylase</fullName>
    </submittedName>
</protein>
<evidence type="ECO:0000313" key="3">
    <source>
        <dbReference type="Proteomes" id="UP000218387"/>
    </source>
</evidence>
<accession>A0A4P9CAB8</accession>
<dbReference type="AlphaFoldDB" id="A0A4P9CAB8"/>
<keyword evidence="3" id="KW-1185">Reference proteome</keyword>
<organism evidence="2 3">
    <name type="scientific">Eubacterium maltosivorans</name>
    <dbReference type="NCBI Taxonomy" id="2041044"/>
    <lineage>
        <taxon>Bacteria</taxon>
        <taxon>Bacillati</taxon>
        <taxon>Bacillota</taxon>
        <taxon>Clostridia</taxon>
        <taxon>Eubacteriales</taxon>
        <taxon>Eubacteriaceae</taxon>
        <taxon>Eubacterium</taxon>
    </lineage>
</organism>
<sequence>MYWFLREGIKMSDVKQLQEERTQLFKDVYDGVQPKRVPIELSITWDAAIPYAGMDMKTAQWNPETFETFFDKVCSEFPTDKAPIAPTLRPPGFYEILGAKGIIMSNTGTMQHPEVHCLEVEEYDEFIADPYKCMVEKLMPRLFAALDTEPMRAALNFAKGYKAKCDIDAAMGGVAAAMTNKYGFAALPKGGMTEAPLDFMADFIRSFTGIIKDMRRNKEQVVAAVEAILPHMEKIGIVPASSRYARTFIPLHMAPFMKEKDFAKFWWPTFEALMQYLSDHGAGVKLFVEQDWMKKIDYLASLKDRVEMQFEFGDPKLAKEKVGKDHIISGFFPITMLQTATEKECVDKAKELIDILAPGGGFIFNTDKSLYSLAGPIADNLKAVIETVRTYGVY</sequence>
<gene>
    <name evidence="2" type="ORF">CPZ25_014595</name>
</gene>
<dbReference type="InterPro" id="IPR000257">
    <property type="entry name" value="Uroporphyrinogen_deCOase"/>
</dbReference>
<dbReference type="GO" id="GO:0006779">
    <property type="term" value="P:porphyrin-containing compound biosynthetic process"/>
    <property type="evidence" value="ECO:0007669"/>
    <property type="project" value="InterPro"/>
</dbReference>
<dbReference type="SUPFAM" id="SSF51726">
    <property type="entry name" value="UROD/MetE-like"/>
    <property type="match status" value="1"/>
</dbReference>